<accession>A0A6J8ENU4</accession>
<evidence type="ECO:0000313" key="1">
    <source>
        <dbReference type="EMBL" id="CAC5421593.1"/>
    </source>
</evidence>
<name>A0A6J8ENU4_MYTCO</name>
<dbReference type="AlphaFoldDB" id="A0A6J8ENU4"/>
<reference evidence="1 2" key="1">
    <citation type="submission" date="2020-06" db="EMBL/GenBank/DDBJ databases">
        <authorList>
            <person name="Li R."/>
            <person name="Bekaert M."/>
        </authorList>
    </citation>
    <scope>NUCLEOTIDE SEQUENCE [LARGE SCALE GENOMIC DNA]</scope>
    <source>
        <strain evidence="2">wild</strain>
    </source>
</reference>
<proteinExistence type="predicted"/>
<dbReference type="InterPro" id="IPR012337">
    <property type="entry name" value="RNaseH-like_sf"/>
</dbReference>
<dbReference type="Proteomes" id="UP000507470">
    <property type="component" value="Unassembled WGS sequence"/>
</dbReference>
<organism evidence="1 2">
    <name type="scientific">Mytilus coruscus</name>
    <name type="common">Sea mussel</name>
    <dbReference type="NCBI Taxonomy" id="42192"/>
    <lineage>
        <taxon>Eukaryota</taxon>
        <taxon>Metazoa</taxon>
        <taxon>Spiralia</taxon>
        <taxon>Lophotrochozoa</taxon>
        <taxon>Mollusca</taxon>
        <taxon>Bivalvia</taxon>
        <taxon>Autobranchia</taxon>
        <taxon>Pteriomorphia</taxon>
        <taxon>Mytilida</taxon>
        <taxon>Mytiloidea</taxon>
        <taxon>Mytilidae</taxon>
        <taxon>Mytilinae</taxon>
        <taxon>Mytilus</taxon>
    </lineage>
</organism>
<evidence type="ECO:0008006" key="3">
    <source>
        <dbReference type="Google" id="ProtNLM"/>
    </source>
</evidence>
<dbReference type="Gene3D" id="3.30.420.10">
    <property type="entry name" value="Ribonuclease H-like superfamily/Ribonuclease H"/>
    <property type="match status" value="1"/>
</dbReference>
<evidence type="ECO:0000313" key="2">
    <source>
        <dbReference type="Proteomes" id="UP000507470"/>
    </source>
</evidence>
<gene>
    <name evidence="1" type="ORF">MCOR_53695</name>
</gene>
<dbReference type="SUPFAM" id="SSF53098">
    <property type="entry name" value="Ribonuclease H-like"/>
    <property type="match status" value="1"/>
</dbReference>
<sequence length="309" mass="35431">MLNQTITGQNKDDLVPSNEIITAPYVWLKPDNRRRTKIFGHLGRVDILKPSCELCIILDIRKNWTNTRNPKCNGRTERFNRSMISMIKSYFRGEQTNCDINLGCLAVAYRASPNESTCLTPNILMLGMEMSSQIRISKRGLADRCLRCTPVEEAYVAKKSRMEAHIYKRHLALEVAPYFFTLCMYRCESLKTLYRHVDTFMPHVNQRNACMAENRFKEDTEYLYTSVKPHQFNVIPGFPDYEVLPAAEFQKHWVSKVRARPLATTMTTLAQPLAQPALRVQAPVRTVALPATHPNQKTSSYNVLPAITT</sequence>
<dbReference type="EMBL" id="CACVKT020009358">
    <property type="protein sequence ID" value="CAC5421593.1"/>
    <property type="molecule type" value="Genomic_DNA"/>
</dbReference>
<protein>
    <recommendedName>
        <fullName evidence="3">Integrase catalytic domain-containing protein</fullName>
    </recommendedName>
</protein>
<dbReference type="GO" id="GO:0003676">
    <property type="term" value="F:nucleic acid binding"/>
    <property type="evidence" value="ECO:0007669"/>
    <property type="project" value="InterPro"/>
</dbReference>
<keyword evidence="2" id="KW-1185">Reference proteome</keyword>
<dbReference type="OrthoDB" id="6161362at2759"/>
<dbReference type="InterPro" id="IPR036397">
    <property type="entry name" value="RNaseH_sf"/>
</dbReference>